<dbReference type="EMBL" id="KQ434844">
    <property type="protein sequence ID" value="KZC08198.1"/>
    <property type="molecule type" value="Genomic_DNA"/>
</dbReference>
<dbReference type="InterPro" id="IPR027905">
    <property type="entry name" value="CFAP95"/>
</dbReference>
<evidence type="ECO:0000313" key="3">
    <source>
        <dbReference type="Proteomes" id="UP000076502"/>
    </source>
</evidence>
<dbReference type="Pfam" id="PF15139">
    <property type="entry name" value="CFAP95"/>
    <property type="match status" value="1"/>
</dbReference>
<dbReference type="Proteomes" id="UP000076502">
    <property type="component" value="Unassembled WGS sequence"/>
</dbReference>
<feature type="region of interest" description="Disordered" evidence="1">
    <location>
        <begin position="209"/>
        <end position="239"/>
    </location>
</feature>
<keyword evidence="3" id="KW-1185">Reference proteome</keyword>
<gene>
    <name evidence="2" type="ORF">WN55_10069</name>
</gene>
<protein>
    <submittedName>
        <fullName evidence="2">Uncharacterized protein</fullName>
    </submittedName>
</protein>
<dbReference type="AlphaFoldDB" id="A0A154PAE4"/>
<sequence>MAGKGRPPINTVFPSCQDEVKELEPIVFHVPATYNSKVKIHDWQLPSLAEPRDNRDIFPPVGNLHKSSYKRLGPEADGTGISETQAMLSQIELKHLYAPIFPQRTLLNIKALASEVTTDRKPLTLTEAIYDPEEARRMDYRTTKENDYRLPRPIKRKPPPPPPPPEPWLLNRRTIGYSLQELEKRDGFYTFLDDDMELHRRIAELKSRRNKLHEHTSTNDSTTDHASATIAEHEKIDCP</sequence>
<name>A0A154PAE4_DUFNO</name>
<reference evidence="2 3" key="1">
    <citation type="submission" date="2015-07" db="EMBL/GenBank/DDBJ databases">
        <title>The genome of Dufourea novaeangliae.</title>
        <authorList>
            <person name="Pan H."/>
            <person name="Kapheim K."/>
        </authorList>
    </citation>
    <scope>NUCLEOTIDE SEQUENCE [LARGE SCALE GENOMIC DNA]</scope>
    <source>
        <strain evidence="2">0120121106</strain>
        <tissue evidence="2">Whole body</tissue>
    </source>
</reference>
<organism evidence="2 3">
    <name type="scientific">Dufourea novaeangliae</name>
    <name type="common">Sweat bee</name>
    <dbReference type="NCBI Taxonomy" id="178035"/>
    <lineage>
        <taxon>Eukaryota</taxon>
        <taxon>Metazoa</taxon>
        <taxon>Ecdysozoa</taxon>
        <taxon>Arthropoda</taxon>
        <taxon>Hexapoda</taxon>
        <taxon>Insecta</taxon>
        <taxon>Pterygota</taxon>
        <taxon>Neoptera</taxon>
        <taxon>Endopterygota</taxon>
        <taxon>Hymenoptera</taxon>
        <taxon>Apocrita</taxon>
        <taxon>Aculeata</taxon>
        <taxon>Apoidea</taxon>
        <taxon>Anthophila</taxon>
        <taxon>Halictidae</taxon>
        <taxon>Rophitinae</taxon>
        <taxon>Dufourea</taxon>
    </lineage>
</organism>
<dbReference type="OrthoDB" id="6610762at2759"/>
<feature type="region of interest" description="Disordered" evidence="1">
    <location>
        <begin position="144"/>
        <end position="168"/>
    </location>
</feature>
<proteinExistence type="predicted"/>
<accession>A0A154PAE4</accession>
<dbReference type="OMA" id="RDNKDIF"/>
<evidence type="ECO:0000313" key="2">
    <source>
        <dbReference type="EMBL" id="KZC08198.1"/>
    </source>
</evidence>
<evidence type="ECO:0000256" key="1">
    <source>
        <dbReference type="SAM" id="MobiDB-lite"/>
    </source>
</evidence>